<dbReference type="EMBL" id="WDFR01000002">
    <property type="protein sequence ID" value="KAB6030107.1"/>
    <property type="molecule type" value="Genomic_DNA"/>
</dbReference>
<proteinExistence type="predicted"/>
<dbReference type="CDD" id="cd00093">
    <property type="entry name" value="HTH_XRE"/>
    <property type="match status" value="1"/>
</dbReference>
<name>A0A6I0VB21_BIFAD</name>
<accession>A0A6I0VB21</accession>
<dbReference type="Proteomes" id="UP000470926">
    <property type="component" value="Unassembled WGS sequence"/>
</dbReference>
<dbReference type="Gene3D" id="1.10.260.40">
    <property type="entry name" value="lambda repressor-like DNA-binding domains"/>
    <property type="match status" value="1"/>
</dbReference>
<feature type="domain" description="HTH cro/C1-type" evidence="1">
    <location>
        <begin position="6"/>
        <end position="63"/>
    </location>
</feature>
<sequence>MTKTRLAELRAESGLTQMEVAAMTGLRQSKISDIECGRRSSAKIPLETATKLAAALGVHAEDLLETSLLERITITAMMNKPNGDDGRGNGRTA</sequence>
<evidence type="ECO:0000313" key="3">
    <source>
        <dbReference type="Proteomes" id="UP000470926"/>
    </source>
</evidence>
<dbReference type="GO" id="GO:0003677">
    <property type="term" value="F:DNA binding"/>
    <property type="evidence" value="ECO:0007669"/>
    <property type="project" value="InterPro"/>
</dbReference>
<dbReference type="Pfam" id="PF13560">
    <property type="entry name" value="HTH_31"/>
    <property type="match status" value="1"/>
</dbReference>
<dbReference type="SMART" id="SM00530">
    <property type="entry name" value="HTH_XRE"/>
    <property type="match status" value="1"/>
</dbReference>
<dbReference type="SUPFAM" id="SSF47413">
    <property type="entry name" value="lambda repressor-like DNA-binding domains"/>
    <property type="match status" value="1"/>
</dbReference>
<evidence type="ECO:0000259" key="1">
    <source>
        <dbReference type="PROSITE" id="PS50943"/>
    </source>
</evidence>
<reference evidence="2 3" key="1">
    <citation type="journal article" date="2019" name="Nat. Med.">
        <title>A library of human gut bacterial isolates paired with longitudinal multiomics data enables mechanistic microbiome research.</title>
        <authorList>
            <person name="Poyet M."/>
            <person name="Groussin M."/>
            <person name="Gibbons S.M."/>
            <person name="Avila-Pacheco J."/>
            <person name="Jiang X."/>
            <person name="Kearney S.M."/>
            <person name="Perrotta A.R."/>
            <person name="Berdy B."/>
            <person name="Zhao S."/>
            <person name="Lieberman T.D."/>
            <person name="Swanson P.K."/>
            <person name="Smith M."/>
            <person name="Roesemann S."/>
            <person name="Alexander J.E."/>
            <person name="Rich S.A."/>
            <person name="Livny J."/>
            <person name="Vlamakis H."/>
            <person name="Clish C."/>
            <person name="Bullock K."/>
            <person name="Deik A."/>
            <person name="Scott J."/>
            <person name="Pierce K.A."/>
            <person name="Xavier R.J."/>
            <person name="Alm E.J."/>
        </authorList>
    </citation>
    <scope>NUCLEOTIDE SEQUENCE [LARGE SCALE GENOMIC DNA]</scope>
    <source>
        <strain evidence="2 3">BIOML-A26</strain>
    </source>
</reference>
<evidence type="ECO:0000313" key="2">
    <source>
        <dbReference type="EMBL" id="KAB6030107.1"/>
    </source>
</evidence>
<dbReference type="PROSITE" id="PS50943">
    <property type="entry name" value="HTH_CROC1"/>
    <property type="match status" value="1"/>
</dbReference>
<comment type="caution">
    <text evidence="2">The sequence shown here is derived from an EMBL/GenBank/DDBJ whole genome shotgun (WGS) entry which is preliminary data.</text>
</comment>
<gene>
    <name evidence="2" type="ORF">GA542_04360</name>
</gene>
<dbReference type="AlphaFoldDB" id="A0A6I0VB21"/>
<dbReference type="InterPro" id="IPR010982">
    <property type="entry name" value="Lambda_DNA-bd_dom_sf"/>
</dbReference>
<organism evidence="2 3">
    <name type="scientific">Bifidobacterium adolescentis</name>
    <dbReference type="NCBI Taxonomy" id="1680"/>
    <lineage>
        <taxon>Bacteria</taxon>
        <taxon>Bacillati</taxon>
        <taxon>Actinomycetota</taxon>
        <taxon>Actinomycetes</taxon>
        <taxon>Bifidobacteriales</taxon>
        <taxon>Bifidobacteriaceae</taxon>
        <taxon>Bifidobacterium</taxon>
    </lineage>
</organism>
<dbReference type="InterPro" id="IPR001387">
    <property type="entry name" value="Cro/C1-type_HTH"/>
</dbReference>
<protein>
    <submittedName>
        <fullName evidence="2">Helix-turn-helix transcriptional regulator</fullName>
    </submittedName>
</protein>